<sequence>MAIYIKSTVSDPQKEQEGQNAYVSYLITTNSNAKTFQKESFSVRRRYSDFFFLYNTLFNEYPACLVPPLSEKAVFEFINRFDYDFVTKRAASLNRFLERISKHPILQKATVYLEFLESNDWNAFKRAIGTKNIPVAISSADESATSLNNDDEFLLDDIKEKISTFEDNLTQVEKTFNKVLKRENELSTDVDDLSAQFLKFSTIETNLKNELELFSTKNHDLSLNISSLRNETDTNYITSLKDMLQYASALKALLKLREQKINDFDSLVNQLNKAESDKQAGDNSNFLRDKIENVRGVDREHAKQERLKKLETKIANLQDQINVETQNVKDFKAISLHEISIFNEIKKTELKSTLSDLAQNHINFYQNLINNWEMLL</sequence>
<dbReference type="GO" id="GO:0061709">
    <property type="term" value="P:reticulophagy"/>
    <property type="evidence" value="ECO:0007669"/>
    <property type="project" value="TreeGrafter"/>
</dbReference>
<dbReference type="Gene3D" id="3.30.1520.10">
    <property type="entry name" value="Phox-like domain"/>
    <property type="match status" value="1"/>
</dbReference>
<protein>
    <recommendedName>
        <fullName evidence="8">Sorting nexin-4</fullName>
    </recommendedName>
    <alternativeName>
        <fullName evidence="9">Autophagy-related protein 24</fullName>
    </alternativeName>
</protein>
<evidence type="ECO:0000259" key="11">
    <source>
        <dbReference type="PROSITE" id="PS50195"/>
    </source>
</evidence>
<dbReference type="PROSITE" id="PS50195">
    <property type="entry name" value="PX"/>
    <property type="match status" value="1"/>
</dbReference>
<dbReference type="OrthoDB" id="205639at2759"/>
<dbReference type="EMBL" id="CCBN010000011">
    <property type="protein sequence ID" value="CDO55624.1"/>
    <property type="molecule type" value="Genomic_DNA"/>
</dbReference>
<gene>
    <name evidence="12" type="ORF">BN980_GECA11s04003g</name>
</gene>
<dbReference type="GO" id="GO:0005769">
    <property type="term" value="C:early endosome"/>
    <property type="evidence" value="ECO:0007669"/>
    <property type="project" value="TreeGrafter"/>
</dbReference>
<dbReference type="GO" id="GO:0035091">
    <property type="term" value="F:phosphatidylinositol binding"/>
    <property type="evidence" value="ECO:0007669"/>
    <property type="project" value="InterPro"/>
</dbReference>
<dbReference type="InterPro" id="IPR015404">
    <property type="entry name" value="Vps5_C"/>
</dbReference>
<dbReference type="Proteomes" id="UP000242525">
    <property type="component" value="Unassembled WGS sequence"/>
</dbReference>
<keyword evidence="13" id="KW-1185">Reference proteome</keyword>
<dbReference type="GO" id="GO:0000407">
    <property type="term" value="C:phagophore assembly site"/>
    <property type="evidence" value="ECO:0007669"/>
    <property type="project" value="TreeGrafter"/>
</dbReference>
<comment type="subcellular location">
    <subcellularLocation>
        <location evidence="2">Cytoplasm</location>
    </subcellularLocation>
    <subcellularLocation>
        <location evidence="1">Endomembrane system</location>
        <topology evidence="1">Peripheral membrane protein</topology>
    </subcellularLocation>
</comment>
<comment type="similarity">
    <text evidence="3">Belongs to the sorting nexin family.</text>
</comment>
<dbReference type="Pfam" id="PF09325">
    <property type="entry name" value="Vps5"/>
    <property type="match status" value="1"/>
</dbReference>
<dbReference type="Gene3D" id="1.20.1270.60">
    <property type="entry name" value="Arfaptin homology (AH) domain/BAR domain"/>
    <property type="match status" value="1"/>
</dbReference>
<organism evidence="12 13">
    <name type="scientific">Geotrichum candidum</name>
    <name type="common">Oospora lactis</name>
    <name type="synonym">Dipodascus geotrichum</name>
    <dbReference type="NCBI Taxonomy" id="1173061"/>
    <lineage>
        <taxon>Eukaryota</taxon>
        <taxon>Fungi</taxon>
        <taxon>Dikarya</taxon>
        <taxon>Ascomycota</taxon>
        <taxon>Saccharomycotina</taxon>
        <taxon>Dipodascomycetes</taxon>
        <taxon>Dipodascales</taxon>
        <taxon>Dipodascaceae</taxon>
        <taxon>Geotrichum</taxon>
    </lineage>
</organism>
<evidence type="ECO:0000256" key="5">
    <source>
        <dbReference type="ARBA" id="ARBA00022490"/>
    </source>
</evidence>
<evidence type="ECO:0000256" key="1">
    <source>
        <dbReference type="ARBA" id="ARBA00004184"/>
    </source>
</evidence>
<name>A0A0J9XE29_GEOCN</name>
<evidence type="ECO:0000256" key="9">
    <source>
        <dbReference type="ARBA" id="ARBA00041273"/>
    </source>
</evidence>
<keyword evidence="5" id="KW-0963">Cytoplasm</keyword>
<dbReference type="Pfam" id="PF00787">
    <property type="entry name" value="PX"/>
    <property type="match status" value="1"/>
</dbReference>
<evidence type="ECO:0000256" key="3">
    <source>
        <dbReference type="ARBA" id="ARBA00010883"/>
    </source>
</evidence>
<dbReference type="InterPro" id="IPR036871">
    <property type="entry name" value="PX_dom_sf"/>
</dbReference>
<keyword evidence="10" id="KW-0175">Coiled coil</keyword>
<dbReference type="GO" id="GO:0000422">
    <property type="term" value="P:autophagy of mitochondrion"/>
    <property type="evidence" value="ECO:0007669"/>
    <property type="project" value="TreeGrafter"/>
</dbReference>
<evidence type="ECO:0000256" key="8">
    <source>
        <dbReference type="ARBA" id="ARBA00040748"/>
    </source>
</evidence>
<dbReference type="InterPro" id="IPR027267">
    <property type="entry name" value="AH/BAR_dom_sf"/>
</dbReference>
<evidence type="ECO:0000256" key="10">
    <source>
        <dbReference type="SAM" id="Coils"/>
    </source>
</evidence>
<proteinExistence type="inferred from homology"/>
<dbReference type="SUPFAM" id="SSF64268">
    <property type="entry name" value="PX domain"/>
    <property type="match status" value="1"/>
</dbReference>
<dbReference type="SMART" id="SM00312">
    <property type="entry name" value="PX"/>
    <property type="match status" value="1"/>
</dbReference>
<dbReference type="AlphaFoldDB" id="A0A0J9XE29"/>
<feature type="coiled-coil region" evidence="10">
    <location>
        <begin position="257"/>
        <end position="334"/>
    </location>
</feature>
<evidence type="ECO:0000256" key="2">
    <source>
        <dbReference type="ARBA" id="ARBA00004496"/>
    </source>
</evidence>
<reference evidence="12" key="1">
    <citation type="submission" date="2014-03" db="EMBL/GenBank/DDBJ databases">
        <authorList>
            <person name="Casaregola S."/>
        </authorList>
    </citation>
    <scope>NUCLEOTIDE SEQUENCE [LARGE SCALE GENOMIC DNA]</scope>
    <source>
        <strain evidence="12">CLIB 918</strain>
    </source>
</reference>
<evidence type="ECO:0000256" key="6">
    <source>
        <dbReference type="ARBA" id="ARBA00023121"/>
    </source>
</evidence>
<keyword evidence="7" id="KW-0472">Membrane</keyword>
<keyword evidence="6" id="KW-0446">Lipid-binding</keyword>
<dbReference type="GO" id="GO:0015031">
    <property type="term" value="P:protein transport"/>
    <property type="evidence" value="ECO:0007669"/>
    <property type="project" value="TreeGrafter"/>
</dbReference>
<keyword evidence="4" id="KW-0813">Transport</keyword>
<dbReference type="GO" id="GO:0032456">
    <property type="term" value="P:endocytic recycling"/>
    <property type="evidence" value="ECO:0007669"/>
    <property type="project" value="TreeGrafter"/>
</dbReference>
<evidence type="ECO:0000256" key="4">
    <source>
        <dbReference type="ARBA" id="ARBA00022448"/>
    </source>
</evidence>
<dbReference type="PANTHER" id="PTHR45949:SF2">
    <property type="entry name" value="SORTING NEXIN-4"/>
    <property type="match status" value="1"/>
</dbReference>
<evidence type="ECO:0000313" key="12">
    <source>
        <dbReference type="EMBL" id="CDO55624.1"/>
    </source>
</evidence>
<evidence type="ECO:0000313" key="13">
    <source>
        <dbReference type="Proteomes" id="UP000242525"/>
    </source>
</evidence>
<accession>A0A0J9XE29</accession>
<dbReference type="PANTHER" id="PTHR45949">
    <property type="entry name" value="SORTING NEXIN-4"/>
    <property type="match status" value="1"/>
</dbReference>
<evidence type="ECO:0000256" key="7">
    <source>
        <dbReference type="ARBA" id="ARBA00023136"/>
    </source>
</evidence>
<dbReference type="STRING" id="1173061.A0A0J9XE29"/>
<comment type="caution">
    <text evidence="12">The sequence shown here is derived from an EMBL/GenBank/DDBJ whole genome shotgun (WGS) entry which is preliminary data.</text>
</comment>
<feature type="domain" description="PX" evidence="11">
    <location>
        <begin position="3"/>
        <end position="123"/>
    </location>
</feature>
<dbReference type="InterPro" id="IPR001683">
    <property type="entry name" value="PX_dom"/>
</dbReference>
<dbReference type="GO" id="GO:0034727">
    <property type="term" value="P:piecemeal microautophagy of the nucleus"/>
    <property type="evidence" value="ECO:0007669"/>
    <property type="project" value="TreeGrafter"/>
</dbReference>